<dbReference type="RefSeq" id="WP_201277472.1">
    <property type="nucleotide sequence ID" value="NZ_JTHE03000084.1"/>
</dbReference>
<dbReference type="EMBL" id="JTHE03000084">
    <property type="protein sequence ID" value="MCM1984022.1"/>
    <property type="molecule type" value="Genomic_DNA"/>
</dbReference>
<organism evidence="2 3">
    <name type="scientific">Lyngbya confervoides BDU141951</name>
    <dbReference type="NCBI Taxonomy" id="1574623"/>
    <lineage>
        <taxon>Bacteria</taxon>
        <taxon>Bacillati</taxon>
        <taxon>Cyanobacteriota</taxon>
        <taxon>Cyanophyceae</taxon>
        <taxon>Oscillatoriophycideae</taxon>
        <taxon>Oscillatoriales</taxon>
        <taxon>Microcoleaceae</taxon>
        <taxon>Lyngbya</taxon>
    </lineage>
</organism>
<name>A0ABD4T617_9CYAN</name>
<evidence type="ECO:0000313" key="3">
    <source>
        <dbReference type="Proteomes" id="UP000031561"/>
    </source>
</evidence>
<gene>
    <name evidence="2" type="ORF">QQ91_0014455</name>
</gene>
<evidence type="ECO:0000256" key="1">
    <source>
        <dbReference type="SAM" id="Phobius"/>
    </source>
</evidence>
<feature type="transmembrane region" description="Helical" evidence="1">
    <location>
        <begin position="34"/>
        <end position="55"/>
    </location>
</feature>
<comment type="caution">
    <text evidence="2">The sequence shown here is derived from an EMBL/GenBank/DDBJ whole genome shotgun (WGS) entry which is preliminary data.</text>
</comment>
<proteinExistence type="predicted"/>
<keyword evidence="1" id="KW-0812">Transmembrane</keyword>
<reference evidence="2 3" key="1">
    <citation type="journal article" date="2015" name="Genome Announc.">
        <title>Draft Genome Sequence of Filamentous Marine Cyanobacterium Lyngbya confervoides Strain BDU141951.</title>
        <authorList>
            <person name="Chandrababunaidu M.M."/>
            <person name="Sen D."/>
            <person name="Tripathy S."/>
        </authorList>
    </citation>
    <scope>NUCLEOTIDE SEQUENCE [LARGE SCALE GENOMIC DNA]</scope>
    <source>
        <strain evidence="2 3">BDU141951</strain>
    </source>
</reference>
<dbReference type="AlphaFoldDB" id="A0ABD4T617"/>
<dbReference type="Proteomes" id="UP000031561">
    <property type="component" value="Unassembled WGS sequence"/>
</dbReference>
<accession>A0ABD4T617</accession>
<sequence length="131" mass="14332">MFSINRYAVPAFWLLLLLSFMTAVLSFPRWRSRLALFLIPVALVLSGGGTSYSYYGTLPAPDGQYALVVYSRILPLALPGQGSDAPAYVQLQDRAERVVGSTYVTMAQQVHSAEWAAEEVRFAEGSSIALP</sequence>
<protein>
    <submittedName>
        <fullName evidence="2">Uncharacterized protein</fullName>
    </submittedName>
</protein>
<keyword evidence="1" id="KW-1133">Transmembrane helix</keyword>
<feature type="transmembrane region" description="Helical" evidence="1">
    <location>
        <begin position="6"/>
        <end position="27"/>
    </location>
</feature>
<keyword evidence="3" id="KW-1185">Reference proteome</keyword>
<evidence type="ECO:0000313" key="2">
    <source>
        <dbReference type="EMBL" id="MCM1984022.1"/>
    </source>
</evidence>
<keyword evidence="1" id="KW-0472">Membrane</keyword>